<dbReference type="Gene3D" id="1.10.10.10">
    <property type="entry name" value="Winged helix-like DNA-binding domain superfamily/Winged helix DNA-binding domain"/>
    <property type="match status" value="1"/>
</dbReference>
<keyword evidence="4" id="KW-0804">Transcription</keyword>
<dbReference type="Pfam" id="PF03466">
    <property type="entry name" value="LysR_substrate"/>
    <property type="match status" value="1"/>
</dbReference>
<proteinExistence type="inferred from homology"/>
<evidence type="ECO:0000313" key="7">
    <source>
        <dbReference type="Proteomes" id="UP000480350"/>
    </source>
</evidence>
<dbReference type="InterPro" id="IPR005119">
    <property type="entry name" value="LysR_subst-bd"/>
</dbReference>
<dbReference type="SUPFAM" id="SSF53850">
    <property type="entry name" value="Periplasmic binding protein-like II"/>
    <property type="match status" value="1"/>
</dbReference>
<dbReference type="InterPro" id="IPR000847">
    <property type="entry name" value="LysR_HTH_N"/>
</dbReference>
<evidence type="ECO:0000259" key="5">
    <source>
        <dbReference type="PROSITE" id="PS50931"/>
    </source>
</evidence>
<evidence type="ECO:0000256" key="4">
    <source>
        <dbReference type="ARBA" id="ARBA00023163"/>
    </source>
</evidence>
<organism evidence="6 7">
    <name type="scientific">Kangsaoukella pontilimi</name>
    <dbReference type="NCBI Taxonomy" id="2691042"/>
    <lineage>
        <taxon>Bacteria</taxon>
        <taxon>Pseudomonadati</taxon>
        <taxon>Pseudomonadota</taxon>
        <taxon>Alphaproteobacteria</taxon>
        <taxon>Rhodobacterales</taxon>
        <taxon>Paracoccaceae</taxon>
        <taxon>Kangsaoukella</taxon>
    </lineage>
</organism>
<protein>
    <submittedName>
        <fullName evidence="6">LysR family transcriptional regulator</fullName>
    </submittedName>
</protein>
<dbReference type="GO" id="GO:0006351">
    <property type="term" value="P:DNA-templated transcription"/>
    <property type="evidence" value="ECO:0007669"/>
    <property type="project" value="TreeGrafter"/>
</dbReference>
<dbReference type="Gene3D" id="3.40.190.10">
    <property type="entry name" value="Periplasmic binding protein-like II"/>
    <property type="match status" value="2"/>
</dbReference>
<gene>
    <name evidence="6" type="ORF">GQ651_02880</name>
</gene>
<dbReference type="SUPFAM" id="SSF46785">
    <property type="entry name" value="Winged helix' DNA-binding domain"/>
    <property type="match status" value="1"/>
</dbReference>
<keyword evidence="3" id="KW-0238">DNA-binding</keyword>
<evidence type="ECO:0000256" key="2">
    <source>
        <dbReference type="ARBA" id="ARBA00023015"/>
    </source>
</evidence>
<sequence length="310" mass="33832">MTRKLPPFAAVRAFEAAARVGSIKEAANELHLTASAVSHQIRALEDYLDTALFRRVGNRIELTLTGRAYSAKLTTLLDAFDETTRSVKDAGRRPFRVHCTPGFAARWLVPRLDRLSFGDKVRISVSNGAPSTDFASNNADVVIQWADEPVQGVITEPLMQSARYPVASPATVGKLGLHKPEDLCRATLMHDETMDAWGEWFASAGVEPPIFPCGPTFPNCELATTAAEQGQGVALAYDAVVRATLESGILVRLFDAITMPFVMYSVAYPRSRTDDPMVREFSEWIHAEAHAAGVAAHDGQYRSSAEGLRV</sequence>
<evidence type="ECO:0000313" key="6">
    <source>
        <dbReference type="EMBL" id="MXQ06783.1"/>
    </source>
</evidence>
<dbReference type="PANTHER" id="PTHR30537">
    <property type="entry name" value="HTH-TYPE TRANSCRIPTIONAL REGULATOR"/>
    <property type="match status" value="1"/>
</dbReference>
<dbReference type="EMBL" id="WUPT01000001">
    <property type="protein sequence ID" value="MXQ06783.1"/>
    <property type="molecule type" value="Genomic_DNA"/>
</dbReference>
<evidence type="ECO:0000256" key="3">
    <source>
        <dbReference type="ARBA" id="ARBA00023125"/>
    </source>
</evidence>
<dbReference type="PRINTS" id="PR00039">
    <property type="entry name" value="HTHLYSR"/>
</dbReference>
<evidence type="ECO:0000256" key="1">
    <source>
        <dbReference type="ARBA" id="ARBA00009437"/>
    </source>
</evidence>
<reference evidence="6 7" key="2">
    <citation type="submission" date="2020-03" db="EMBL/GenBank/DDBJ databases">
        <title>Kangsaoukella pontilimi gen. nov., sp. nov., a new member of the family Rhodobacteraceae isolated from a tidal mudflat.</title>
        <authorList>
            <person name="Kim I.S."/>
        </authorList>
    </citation>
    <scope>NUCLEOTIDE SEQUENCE [LARGE SCALE GENOMIC DNA]</scope>
    <source>
        <strain evidence="6 7">GH1-50</strain>
    </source>
</reference>
<dbReference type="PANTHER" id="PTHR30537:SF79">
    <property type="entry name" value="TRANSCRIPTIONAL REGULATOR-RELATED"/>
    <property type="match status" value="1"/>
</dbReference>
<dbReference type="InterPro" id="IPR036388">
    <property type="entry name" value="WH-like_DNA-bd_sf"/>
</dbReference>
<dbReference type="AlphaFoldDB" id="A0A7C9IPE1"/>
<dbReference type="GO" id="GO:0043565">
    <property type="term" value="F:sequence-specific DNA binding"/>
    <property type="evidence" value="ECO:0007669"/>
    <property type="project" value="TreeGrafter"/>
</dbReference>
<dbReference type="CDD" id="cd08432">
    <property type="entry name" value="PBP2_GcdR_TrpI_HvrB_AmpR_like"/>
    <property type="match status" value="1"/>
</dbReference>
<keyword evidence="7" id="KW-1185">Reference proteome</keyword>
<dbReference type="Pfam" id="PF00126">
    <property type="entry name" value="HTH_1"/>
    <property type="match status" value="1"/>
</dbReference>
<dbReference type="InterPro" id="IPR058163">
    <property type="entry name" value="LysR-type_TF_proteobact-type"/>
</dbReference>
<comment type="caution">
    <text evidence="6">The sequence shown here is derived from an EMBL/GenBank/DDBJ whole genome shotgun (WGS) entry which is preliminary data.</text>
</comment>
<comment type="similarity">
    <text evidence="1">Belongs to the LysR transcriptional regulatory family.</text>
</comment>
<dbReference type="GO" id="GO:0003700">
    <property type="term" value="F:DNA-binding transcription factor activity"/>
    <property type="evidence" value="ECO:0007669"/>
    <property type="project" value="InterPro"/>
</dbReference>
<keyword evidence="2" id="KW-0805">Transcription regulation</keyword>
<accession>A0A7C9IPE1</accession>
<dbReference type="InterPro" id="IPR036390">
    <property type="entry name" value="WH_DNA-bd_sf"/>
</dbReference>
<name>A0A7C9IPE1_9RHOB</name>
<feature type="domain" description="HTH lysR-type" evidence="5">
    <location>
        <begin position="6"/>
        <end position="63"/>
    </location>
</feature>
<dbReference type="PROSITE" id="PS50931">
    <property type="entry name" value="HTH_LYSR"/>
    <property type="match status" value="1"/>
</dbReference>
<reference evidence="6 7" key="1">
    <citation type="submission" date="2019-12" db="EMBL/GenBank/DDBJ databases">
        <authorList>
            <person name="Lee S.D."/>
        </authorList>
    </citation>
    <scope>NUCLEOTIDE SEQUENCE [LARGE SCALE GENOMIC DNA]</scope>
    <source>
        <strain evidence="6 7">GH1-50</strain>
    </source>
</reference>
<dbReference type="Proteomes" id="UP000480350">
    <property type="component" value="Unassembled WGS sequence"/>
</dbReference>